<keyword evidence="1" id="KW-0479">Metal-binding</keyword>
<dbReference type="PANTHER" id="PTHR48073:SF2">
    <property type="entry name" value="O-SUCCINYLBENZOATE SYNTHASE"/>
    <property type="match status" value="1"/>
</dbReference>
<dbReference type="RefSeq" id="WP_105247774.1">
    <property type="nucleotide sequence ID" value="NZ_PSZM01000046.1"/>
</dbReference>
<dbReference type="OrthoDB" id="9766759at2"/>
<dbReference type="SFLD" id="SFLDS00001">
    <property type="entry name" value="Enolase"/>
    <property type="match status" value="1"/>
</dbReference>
<dbReference type="EMBL" id="PSZM01000046">
    <property type="protein sequence ID" value="PQL90634.1"/>
    <property type="molecule type" value="Genomic_DNA"/>
</dbReference>
<dbReference type="Gene3D" id="3.20.20.120">
    <property type="entry name" value="Enolase-like C-terminal domain"/>
    <property type="match status" value="1"/>
</dbReference>
<dbReference type="Pfam" id="PF13378">
    <property type="entry name" value="MR_MLE_C"/>
    <property type="match status" value="1"/>
</dbReference>
<dbReference type="PANTHER" id="PTHR48073">
    <property type="entry name" value="O-SUCCINYLBENZOATE SYNTHASE-RELATED"/>
    <property type="match status" value="1"/>
</dbReference>
<dbReference type="SUPFAM" id="SSF51604">
    <property type="entry name" value="Enolase C-terminal domain-like"/>
    <property type="match status" value="1"/>
</dbReference>
<keyword evidence="4" id="KW-1185">Reference proteome</keyword>
<gene>
    <name evidence="3" type="ORF">C4S77_12225</name>
</gene>
<dbReference type="SUPFAM" id="SSF54826">
    <property type="entry name" value="Enolase N-terminal domain-like"/>
    <property type="match status" value="1"/>
</dbReference>
<dbReference type="Gene3D" id="3.30.390.10">
    <property type="entry name" value="Enolase-like, N-terminal domain"/>
    <property type="match status" value="1"/>
</dbReference>
<dbReference type="CDD" id="cd03320">
    <property type="entry name" value="OSBS"/>
    <property type="match status" value="1"/>
</dbReference>
<dbReference type="GO" id="GO:0016854">
    <property type="term" value="F:racemase and epimerase activity"/>
    <property type="evidence" value="ECO:0007669"/>
    <property type="project" value="UniProtKB-ARBA"/>
</dbReference>
<name>A0A2S8A7T6_9FLAO</name>
<feature type="domain" description="Mandelate racemase/muconate lactonizing enzyme C-terminal" evidence="2">
    <location>
        <begin position="129"/>
        <end position="226"/>
    </location>
</feature>
<evidence type="ECO:0000313" key="3">
    <source>
        <dbReference type="EMBL" id="PQL90634.1"/>
    </source>
</evidence>
<dbReference type="InterPro" id="IPR029065">
    <property type="entry name" value="Enolase_C-like"/>
</dbReference>
<dbReference type="InterPro" id="IPR013342">
    <property type="entry name" value="Mandelate_racemase_C"/>
</dbReference>
<dbReference type="Proteomes" id="UP000238042">
    <property type="component" value="Unassembled WGS sequence"/>
</dbReference>
<dbReference type="SMART" id="SM00922">
    <property type="entry name" value="MR_MLE"/>
    <property type="match status" value="1"/>
</dbReference>
<sequence length="338" mass="38712">MKASFLPYSLLFKQPAGTSRGILKTKLTYFIKINIEENEFIGECSFFKGLSADPESEYEKKLQWICTNIEKEEEETLIESCRKFPSIQFGLEQVFQQIKTKKQGLFFESDFTKGQKGILINGLIWMGSLDFMRKQIQKKIAEKYKCIKLKIGINWEEEFKILKNIRKEFSSSDLELRVDANGGFSFDEVKKVLNQLAELEIHSIEQPISAGQVDRMAELCTNSPIPIALDEELIGKFYKNEKEALLKKIKPQYIILKPSLVGGWSGSKEWIKLAEKQNIGWWITSALESNIGLNALAQWTAILNNKMPQGLGTGLLYSNNLPSKLEIRGDKLFYNPEK</sequence>
<comment type="caution">
    <text evidence="3">The sequence shown here is derived from an EMBL/GenBank/DDBJ whole genome shotgun (WGS) entry which is preliminary data.</text>
</comment>
<evidence type="ECO:0000256" key="1">
    <source>
        <dbReference type="ARBA" id="ARBA00022723"/>
    </source>
</evidence>
<reference evidence="3 4" key="1">
    <citation type="submission" date="2018-02" db="EMBL/GenBank/DDBJ databases">
        <title>Genome sequences of Apibacter spp., gut symbionts of Asian honey bees.</title>
        <authorList>
            <person name="Kwong W.K."/>
            <person name="Steele M.I."/>
            <person name="Moran N.A."/>
        </authorList>
    </citation>
    <scope>NUCLEOTIDE SEQUENCE [LARGE SCALE GENOMIC DNA]</scope>
    <source>
        <strain evidence="4">wkB301</strain>
    </source>
</reference>
<dbReference type="InterPro" id="IPR029017">
    <property type="entry name" value="Enolase-like_N"/>
</dbReference>
<dbReference type="SFLD" id="SFLDG00180">
    <property type="entry name" value="muconate_cycloisomerase"/>
    <property type="match status" value="1"/>
</dbReference>
<accession>A0A2S8A7T6</accession>
<evidence type="ECO:0000259" key="2">
    <source>
        <dbReference type="SMART" id="SM00922"/>
    </source>
</evidence>
<organism evidence="3 4">
    <name type="scientific">Apibacter adventoris</name>
    <dbReference type="NCBI Taxonomy" id="1679466"/>
    <lineage>
        <taxon>Bacteria</taxon>
        <taxon>Pseudomonadati</taxon>
        <taxon>Bacteroidota</taxon>
        <taxon>Flavobacteriia</taxon>
        <taxon>Flavobacteriales</taxon>
        <taxon>Weeksellaceae</taxon>
        <taxon>Apibacter</taxon>
    </lineage>
</organism>
<dbReference type="SFLD" id="SFLDF00009">
    <property type="entry name" value="o-succinylbenzoate_synthase"/>
    <property type="match status" value="1"/>
</dbReference>
<dbReference type="GO" id="GO:0046872">
    <property type="term" value="F:metal ion binding"/>
    <property type="evidence" value="ECO:0007669"/>
    <property type="project" value="UniProtKB-KW"/>
</dbReference>
<dbReference type="InterPro" id="IPR036849">
    <property type="entry name" value="Enolase-like_C_sf"/>
</dbReference>
<dbReference type="AlphaFoldDB" id="A0A2S8A7T6"/>
<proteinExistence type="predicted"/>
<evidence type="ECO:0000313" key="4">
    <source>
        <dbReference type="Proteomes" id="UP000238042"/>
    </source>
</evidence>
<protein>
    <submittedName>
        <fullName evidence="3">O-succinylbenzoate synthase</fullName>
    </submittedName>
</protein>